<sequence length="193" mass="21726">MCIQVEAVTVHLPRCSQATSCLGWHRESDWNLSEHTYTGIPSRYMPSALRLQLPSSRPQVGVHPRTVSDAGRDCQLVPEAWSSITPSPIPTRAALRETMRRRLSRLTSDDSLSDLQEARSFSSMGPTVGLLASFMPHCSFLHAFEHIIVSEKTFSTSSLSWRMLPRFLCCHVFHAVTNTCHWHQSRSLCLAGY</sequence>
<keyword evidence="2" id="KW-1185">Reference proteome</keyword>
<accession>A0AAD8PP37</accession>
<name>A0AAD8PP37_9PEZI</name>
<evidence type="ECO:0000313" key="2">
    <source>
        <dbReference type="Proteomes" id="UP001230504"/>
    </source>
</evidence>
<organism evidence="1 2">
    <name type="scientific">Colletotrichum navitas</name>
    <dbReference type="NCBI Taxonomy" id="681940"/>
    <lineage>
        <taxon>Eukaryota</taxon>
        <taxon>Fungi</taxon>
        <taxon>Dikarya</taxon>
        <taxon>Ascomycota</taxon>
        <taxon>Pezizomycotina</taxon>
        <taxon>Sordariomycetes</taxon>
        <taxon>Hypocreomycetidae</taxon>
        <taxon>Glomerellales</taxon>
        <taxon>Glomerellaceae</taxon>
        <taxon>Colletotrichum</taxon>
        <taxon>Colletotrichum graminicola species complex</taxon>
    </lineage>
</organism>
<evidence type="ECO:0000313" key="1">
    <source>
        <dbReference type="EMBL" id="KAK1573378.1"/>
    </source>
</evidence>
<gene>
    <name evidence="1" type="ORF">LY79DRAFT_413164</name>
</gene>
<protein>
    <submittedName>
        <fullName evidence="1">Uncharacterized protein</fullName>
    </submittedName>
</protein>
<reference evidence="1" key="1">
    <citation type="submission" date="2021-06" db="EMBL/GenBank/DDBJ databases">
        <title>Comparative genomics, transcriptomics and evolutionary studies reveal genomic signatures of adaptation to plant cell wall in hemibiotrophic fungi.</title>
        <authorList>
            <consortium name="DOE Joint Genome Institute"/>
            <person name="Baroncelli R."/>
            <person name="Diaz J.F."/>
            <person name="Benocci T."/>
            <person name="Peng M."/>
            <person name="Battaglia E."/>
            <person name="Haridas S."/>
            <person name="Andreopoulos W."/>
            <person name="Labutti K."/>
            <person name="Pangilinan J."/>
            <person name="Floch G.L."/>
            <person name="Makela M.R."/>
            <person name="Henrissat B."/>
            <person name="Grigoriev I.V."/>
            <person name="Crouch J.A."/>
            <person name="De Vries R.P."/>
            <person name="Sukno S.A."/>
            <person name="Thon M.R."/>
        </authorList>
    </citation>
    <scope>NUCLEOTIDE SEQUENCE</scope>
    <source>
        <strain evidence="1">CBS 125086</strain>
    </source>
</reference>
<comment type="caution">
    <text evidence="1">The sequence shown here is derived from an EMBL/GenBank/DDBJ whole genome shotgun (WGS) entry which is preliminary data.</text>
</comment>
<dbReference type="RefSeq" id="XP_060409010.1">
    <property type="nucleotide sequence ID" value="XM_060553107.1"/>
</dbReference>
<dbReference type="GeneID" id="85437347"/>
<dbReference type="EMBL" id="JAHLJV010000093">
    <property type="protein sequence ID" value="KAK1573378.1"/>
    <property type="molecule type" value="Genomic_DNA"/>
</dbReference>
<proteinExistence type="predicted"/>
<dbReference type="AlphaFoldDB" id="A0AAD8PP37"/>
<dbReference type="Proteomes" id="UP001230504">
    <property type="component" value="Unassembled WGS sequence"/>
</dbReference>